<dbReference type="Pfam" id="PF02272">
    <property type="entry name" value="DHHA1"/>
    <property type="match status" value="1"/>
</dbReference>
<sequence>MEAAALSTSRPLPLLSTAPASRLRLLPSRSVSGRRLRPSPRPRGFVCARDGRGEMHFARKNGFSIARSSSASIEPATKEVGAEDSGEWSGDLIRRRFLDFYAARGHKILPSSSLVPDDPTVFLTIAGMLQFKPIFLGKEPRRVPCATTSQKCIRTNDIENVGRTARHQTFFEMLGNFSFGDYFKKEAAAWAWELATKEYGLPAERLWISVFEDDDEAFSIWHNEERIKRMGADDNFWTSGPTGPCGPCSEMYYDFYPERGSSDADLGDDSRFIEFYNLVFMQYNRKDDGSLEPLKQKNIDTGMGLERMARILQKVPNNYETDLIFPIIEKAASMAMVSYTKADEATKTSLKVLVYQRSGIKRMGADDNFWTSGPTGPCGPCSEMYYDFYPERGSSDADLGDSRFIEFYNLVFMQYNKKDDGSLEPLKQKNIDTGMGLERMARILQKIIGDHMRAVVYLISDGVVPSNIGRGYVVRRLIRRVVRTGRLIGIRGDGHGNSEGAFLPSLAEVVINLSTEIDPDVKSRQKTILGELQREELRFVQTLERGEKLLDELLDEALLNAAFPIREDVFLLYDTYGFPKEITAEIASERGVTVDMKGFDTEMENQRKQSQAAHNVNELVKSIPDTEFLGYDSLSATAVVKGLLVNGNPVNDVSEGSEVEILLDRTPFYAESGGQIGDNGFLYVNGGEDGQRKAVIEINDVQKSMGNIFVHKGTIKLGSIEVGKEIDASVDAKLRQGAKAHHTATHLLQSALKSVVGSETSQAGSLVAFDRLRFDFNFHRPLSEGELIKIESLVNQWIGTATQLETKVMALQDAKNAGAIAMFGEKYGEEVRVVEVPGISMELCGGTHVGNTAEIRGFKIISEQGIASGVRRIEAVAGDAFVEYVCARDNYMRRLCSSLKVKAEDVNGRVETVLEELRATRNEVSSLRSKIAVLKAASLASNATTVEPHNVRIVVENMGDVDADALKSAAEYLVDTLKDPAAVILGSSPGDGKVSLVAAFTPGVVKMGVQAGKFVGSIAKLCGGGGGGKPNFAQAGGRKPENLPDALEKARADIVAAVSSDSS</sequence>
<dbReference type="FunFam" id="3.10.310.40:FF:000001">
    <property type="entry name" value="Alanine--tRNA ligase"/>
    <property type="match status" value="1"/>
</dbReference>
<protein>
    <recommendedName>
        <fullName evidence="11">Alanine--tRNA ligase</fullName>
        <ecNumber evidence="11">6.1.1.7</ecNumber>
    </recommendedName>
    <alternativeName>
        <fullName evidence="11">Alanyl-tRNA synthetase</fullName>
        <shortName evidence="11">AlaRS</shortName>
    </alternativeName>
</protein>
<dbReference type="Gene3D" id="3.10.310.40">
    <property type="match status" value="1"/>
</dbReference>
<dbReference type="InterPro" id="IPR009000">
    <property type="entry name" value="Transl_B-barrel_sf"/>
</dbReference>
<comment type="domain">
    <text evidence="11">Consists of three domains; the N-terminal catalytic domain, the editing domain and the C-terminal C-Ala domain. The editing domain removes incorrectly charged amino acids, while the C-Ala domain, along with tRNA(Ala), serves as a bridge to cooperatively bring together the editing and aminoacylation centers thus stimulating deacylation of misacylated tRNAs.</text>
</comment>
<evidence type="ECO:0000256" key="12">
    <source>
        <dbReference type="SAM" id="Coils"/>
    </source>
</evidence>
<dbReference type="GO" id="GO:0008270">
    <property type="term" value="F:zinc ion binding"/>
    <property type="evidence" value="ECO:0007669"/>
    <property type="project" value="UniProtKB-UniRule"/>
</dbReference>
<dbReference type="SUPFAM" id="SSF101353">
    <property type="entry name" value="Putative anticodon-binding domain of alanyl-tRNA synthetase (AlaRS)"/>
    <property type="match status" value="1"/>
</dbReference>
<dbReference type="InterPro" id="IPR023033">
    <property type="entry name" value="Ala_tRNA_ligase_euk/bac"/>
</dbReference>
<evidence type="ECO:0000256" key="9">
    <source>
        <dbReference type="ARBA" id="ARBA00022917"/>
    </source>
</evidence>
<dbReference type="CDD" id="cd00673">
    <property type="entry name" value="AlaRS_core"/>
    <property type="match status" value="1"/>
</dbReference>
<comment type="caution">
    <text evidence="14">The sequence shown here is derived from an EMBL/GenBank/DDBJ whole genome shotgun (WGS) entry which is preliminary data.</text>
</comment>
<dbReference type="GO" id="GO:0070143">
    <property type="term" value="P:mitochondrial alanyl-tRNA aminoacylation"/>
    <property type="evidence" value="ECO:0007669"/>
    <property type="project" value="UniProtKB-UniRule"/>
</dbReference>
<comment type="cofactor">
    <cofactor evidence="11">
        <name>Zn(2+)</name>
        <dbReference type="ChEBI" id="CHEBI:29105"/>
    </cofactor>
    <text evidence="11">Binds 1 zinc ion per subunit.</text>
</comment>
<keyword evidence="6 11" id="KW-0862">Zinc</keyword>
<comment type="function">
    <text evidence="11">Catalyzes the attachment of alanine to tRNA(Ala) in a two-step reaction: alanine is first activated by ATP to form Ala-AMP and then transferred to the acceptor end of tRNA(Ala). Also edits incorrectly charged tRNA(Ala) via its editing domain.</text>
</comment>
<keyword evidence="15" id="KW-1185">Reference proteome</keyword>
<keyword evidence="11" id="KW-0496">Mitochondrion</keyword>
<organism evidence="14 15">
    <name type="scientific">Eragrostis curvula</name>
    <name type="common">weeping love grass</name>
    <dbReference type="NCBI Taxonomy" id="38414"/>
    <lineage>
        <taxon>Eukaryota</taxon>
        <taxon>Viridiplantae</taxon>
        <taxon>Streptophyta</taxon>
        <taxon>Embryophyta</taxon>
        <taxon>Tracheophyta</taxon>
        <taxon>Spermatophyta</taxon>
        <taxon>Magnoliopsida</taxon>
        <taxon>Liliopsida</taxon>
        <taxon>Poales</taxon>
        <taxon>Poaceae</taxon>
        <taxon>PACMAD clade</taxon>
        <taxon>Chloridoideae</taxon>
        <taxon>Eragrostideae</taxon>
        <taxon>Eragrostidinae</taxon>
        <taxon>Eragrostis</taxon>
    </lineage>
</organism>
<dbReference type="OrthoDB" id="2423964at2759"/>
<evidence type="ECO:0000256" key="10">
    <source>
        <dbReference type="ARBA" id="ARBA00023146"/>
    </source>
</evidence>
<dbReference type="GO" id="GO:0004813">
    <property type="term" value="F:alanine-tRNA ligase activity"/>
    <property type="evidence" value="ECO:0007669"/>
    <property type="project" value="UniProtKB-UniRule"/>
</dbReference>
<dbReference type="Gramene" id="TVU01670">
    <property type="protein sequence ID" value="TVU01670"/>
    <property type="gene ID" value="EJB05_52873"/>
</dbReference>
<reference evidence="14 15" key="1">
    <citation type="journal article" date="2019" name="Sci. Rep.">
        <title>A high-quality genome of Eragrostis curvula grass provides insights into Poaceae evolution and supports new strategies to enhance forage quality.</title>
        <authorList>
            <person name="Carballo J."/>
            <person name="Santos B.A.C.M."/>
            <person name="Zappacosta D."/>
            <person name="Garbus I."/>
            <person name="Selva J.P."/>
            <person name="Gallo C.A."/>
            <person name="Diaz A."/>
            <person name="Albertini E."/>
            <person name="Caccamo M."/>
            <person name="Echenique V."/>
        </authorList>
    </citation>
    <scope>NUCLEOTIDE SEQUENCE [LARGE SCALE GENOMIC DNA]</scope>
    <source>
        <strain evidence="15">cv. Victoria</strain>
        <tissue evidence="14">Leaf</tissue>
    </source>
</reference>
<feature type="domain" description="Alanyl-transfer RNA synthetases family profile" evidence="13">
    <location>
        <begin position="88"/>
        <end position="887"/>
    </location>
</feature>
<dbReference type="InterPro" id="IPR002318">
    <property type="entry name" value="Ala-tRNA-lgiase_IIc"/>
</dbReference>
<evidence type="ECO:0000256" key="7">
    <source>
        <dbReference type="ARBA" id="ARBA00022840"/>
    </source>
</evidence>
<evidence type="ECO:0000256" key="6">
    <source>
        <dbReference type="ARBA" id="ARBA00022833"/>
    </source>
</evidence>
<comment type="similarity">
    <text evidence="1">Belongs to the class-II aminoacyl-tRNA synthetase family. Alax-L subfamily.</text>
</comment>
<dbReference type="PROSITE" id="PS50860">
    <property type="entry name" value="AA_TRNA_LIGASE_II_ALA"/>
    <property type="match status" value="1"/>
</dbReference>
<dbReference type="InterPro" id="IPR003156">
    <property type="entry name" value="DHHA1_dom"/>
</dbReference>
<keyword evidence="5 11" id="KW-0547">Nucleotide-binding</keyword>
<feature type="binding site" evidence="11">
    <location>
        <position position="746"/>
    </location>
    <ligand>
        <name>Zn(2+)</name>
        <dbReference type="ChEBI" id="CHEBI:29105"/>
    </ligand>
</feature>
<dbReference type="Gene3D" id="2.40.30.130">
    <property type="match status" value="1"/>
</dbReference>
<evidence type="ECO:0000256" key="1">
    <source>
        <dbReference type="ARBA" id="ARBA00008429"/>
    </source>
</evidence>
<keyword evidence="2 11" id="KW-0820">tRNA-binding</keyword>
<dbReference type="Gene3D" id="6.10.250.550">
    <property type="match status" value="1"/>
</dbReference>
<evidence type="ECO:0000256" key="3">
    <source>
        <dbReference type="ARBA" id="ARBA00022598"/>
    </source>
</evidence>
<accession>A0A5J9SRR9</accession>
<dbReference type="NCBIfam" id="TIGR00344">
    <property type="entry name" value="alaS"/>
    <property type="match status" value="1"/>
</dbReference>
<dbReference type="Gene3D" id="3.30.980.10">
    <property type="entry name" value="Threonyl-trna Synthetase, Chain A, domain 2"/>
    <property type="match status" value="1"/>
</dbReference>
<name>A0A5J9SRR9_9POAL</name>
<evidence type="ECO:0000256" key="11">
    <source>
        <dbReference type="HAMAP-Rule" id="MF_03133"/>
    </source>
</evidence>
<keyword evidence="7 11" id="KW-0067">ATP-binding</keyword>
<dbReference type="Proteomes" id="UP000324897">
    <property type="component" value="Unassembled WGS sequence"/>
</dbReference>
<dbReference type="InterPro" id="IPR018164">
    <property type="entry name" value="Ala-tRNA-synth_IIc_N"/>
</dbReference>
<comment type="subunit">
    <text evidence="11">Monomer.</text>
</comment>
<dbReference type="PANTHER" id="PTHR11777:SF9">
    <property type="entry name" value="ALANINE--TRNA LIGASE, CYTOPLASMIC"/>
    <property type="match status" value="1"/>
</dbReference>
<dbReference type="AlphaFoldDB" id="A0A5J9SRR9"/>
<dbReference type="Gene3D" id="3.30.54.20">
    <property type="match status" value="1"/>
</dbReference>
<dbReference type="Pfam" id="PF07973">
    <property type="entry name" value="tRNA_SAD"/>
    <property type="match status" value="1"/>
</dbReference>
<evidence type="ECO:0000256" key="4">
    <source>
        <dbReference type="ARBA" id="ARBA00022723"/>
    </source>
</evidence>
<dbReference type="EMBL" id="RWGY01000408">
    <property type="protein sequence ID" value="TVU01670.1"/>
    <property type="molecule type" value="Genomic_DNA"/>
</dbReference>
<dbReference type="SUPFAM" id="SSF55681">
    <property type="entry name" value="Class II aaRS and biotin synthetases"/>
    <property type="match status" value="2"/>
</dbReference>
<keyword evidence="12" id="KW-0175">Coiled coil</keyword>
<dbReference type="InterPro" id="IPR012947">
    <property type="entry name" value="tRNA_SAD"/>
</dbReference>
<evidence type="ECO:0000259" key="13">
    <source>
        <dbReference type="PROSITE" id="PS50860"/>
    </source>
</evidence>
<feature type="binding site" evidence="11">
    <location>
        <position position="848"/>
    </location>
    <ligand>
        <name>Zn(2+)</name>
        <dbReference type="ChEBI" id="CHEBI:29105"/>
    </ligand>
</feature>
<dbReference type="InterPro" id="IPR018165">
    <property type="entry name" value="Ala-tRNA-synth_IIc_core"/>
</dbReference>
<feature type="binding site" evidence="11">
    <location>
        <position position="844"/>
    </location>
    <ligand>
        <name>Zn(2+)</name>
        <dbReference type="ChEBI" id="CHEBI:29105"/>
    </ligand>
</feature>
<keyword evidence="3 11" id="KW-0436">Ligase</keyword>
<dbReference type="Gene3D" id="3.30.930.10">
    <property type="entry name" value="Bira Bifunctional Protein, Domain 2"/>
    <property type="match status" value="2"/>
</dbReference>
<keyword evidence="9 11" id="KW-0648">Protein biosynthesis</keyword>
<comment type="catalytic activity">
    <reaction evidence="11">
        <text>tRNA(Ala) + L-alanine + ATP = L-alanyl-tRNA(Ala) + AMP + diphosphate</text>
        <dbReference type="Rhea" id="RHEA:12540"/>
        <dbReference type="Rhea" id="RHEA-COMP:9657"/>
        <dbReference type="Rhea" id="RHEA-COMP:9923"/>
        <dbReference type="ChEBI" id="CHEBI:30616"/>
        <dbReference type="ChEBI" id="CHEBI:33019"/>
        <dbReference type="ChEBI" id="CHEBI:57972"/>
        <dbReference type="ChEBI" id="CHEBI:78442"/>
        <dbReference type="ChEBI" id="CHEBI:78497"/>
        <dbReference type="ChEBI" id="CHEBI:456215"/>
        <dbReference type="EC" id="6.1.1.7"/>
    </reaction>
</comment>
<dbReference type="HAMAP" id="MF_00036_B">
    <property type="entry name" value="Ala_tRNA_synth_B"/>
    <property type="match status" value="1"/>
</dbReference>
<feature type="coiled-coil region" evidence="12">
    <location>
        <begin position="903"/>
        <end position="937"/>
    </location>
</feature>
<dbReference type="FunFam" id="3.30.930.10:FF:000004">
    <property type="entry name" value="Alanine--tRNA ligase"/>
    <property type="match status" value="1"/>
</dbReference>
<dbReference type="FunFam" id="3.30.54.20:FF:000001">
    <property type="entry name" value="Alanine--tRNA ligase"/>
    <property type="match status" value="1"/>
</dbReference>
<keyword evidence="4 11" id="KW-0479">Metal-binding</keyword>
<dbReference type="InterPro" id="IPR018163">
    <property type="entry name" value="Thr/Ala-tRNA-synth_IIc_edit"/>
</dbReference>
<dbReference type="InterPro" id="IPR045864">
    <property type="entry name" value="aa-tRNA-synth_II/BPL/LPL"/>
</dbReference>
<dbReference type="GO" id="GO:0005829">
    <property type="term" value="C:cytosol"/>
    <property type="evidence" value="ECO:0007669"/>
    <property type="project" value="TreeGrafter"/>
</dbReference>
<dbReference type="FunFam" id="2.40.30.130:FF:000007">
    <property type="entry name" value="Probable alanine--tRNA ligase, chloroplastic"/>
    <property type="match status" value="1"/>
</dbReference>
<keyword evidence="10 11" id="KW-0030">Aminoacyl-tRNA synthetase</keyword>
<dbReference type="PANTHER" id="PTHR11777">
    <property type="entry name" value="ALANYL-TRNA SYNTHETASE"/>
    <property type="match status" value="1"/>
</dbReference>
<gene>
    <name evidence="14" type="ORF">EJB05_52873</name>
</gene>
<proteinExistence type="inferred from homology"/>
<keyword evidence="8 11" id="KW-0694">RNA-binding</keyword>
<dbReference type="InterPro" id="IPR018162">
    <property type="entry name" value="Ala-tRNA-ligase_IIc_anticod-bd"/>
</dbReference>
<dbReference type="InterPro" id="IPR050058">
    <property type="entry name" value="Ala-tRNA_ligase"/>
</dbReference>
<evidence type="ECO:0000256" key="8">
    <source>
        <dbReference type="ARBA" id="ARBA00022884"/>
    </source>
</evidence>
<dbReference type="GO" id="GO:0005524">
    <property type="term" value="F:ATP binding"/>
    <property type="evidence" value="ECO:0007669"/>
    <property type="project" value="UniProtKB-UniRule"/>
</dbReference>
<evidence type="ECO:0000256" key="5">
    <source>
        <dbReference type="ARBA" id="ARBA00022741"/>
    </source>
</evidence>
<dbReference type="Pfam" id="PF01411">
    <property type="entry name" value="tRNA-synt_2c"/>
    <property type="match status" value="2"/>
</dbReference>
<dbReference type="PRINTS" id="PR00980">
    <property type="entry name" value="TRNASYNTHALA"/>
</dbReference>
<dbReference type="GO" id="GO:0000049">
    <property type="term" value="F:tRNA binding"/>
    <property type="evidence" value="ECO:0007669"/>
    <property type="project" value="UniProtKB-KW"/>
</dbReference>
<dbReference type="EC" id="6.1.1.7" evidence="11"/>
<dbReference type="SUPFAM" id="SSF55186">
    <property type="entry name" value="ThrRS/AlaRS common domain"/>
    <property type="match status" value="1"/>
</dbReference>
<dbReference type="GO" id="GO:0005739">
    <property type="term" value="C:mitochondrion"/>
    <property type="evidence" value="ECO:0007669"/>
    <property type="project" value="UniProtKB-SubCell"/>
</dbReference>
<dbReference type="GO" id="GO:0002161">
    <property type="term" value="F:aminoacyl-tRNA deacylase activity"/>
    <property type="evidence" value="ECO:0007669"/>
    <property type="project" value="TreeGrafter"/>
</dbReference>
<dbReference type="SMART" id="SM00863">
    <property type="entry name" value="tRNA_SAD"/>
    <property type="match status" value="1"/>
</dbReference>
<evidence type="ECO:0000256" key="2">
    <source>
        <dbReference type="ARBA" id="ARBA00022555"/>
    </source>
</evidence>
<dbReference type="SUPFAM" id="SSF50447">
    <property type="entry name" value="Translation proteins"/>
    <property type="match status" value="1"/>
</dbReference>
<comment type="subcellular location">
    <subcellularLocation>
        <location evidence="11">Mitochondrion</location>
    </subcellularLocation>
    <subcellularLocation>
        <location evidence="11">Cytoplasm</location>
    </subcellularLocation>
</comment>
<dbReference type="FunFam" id="3.30.980.10:FF:000004">
    <property type="entry name" value="Alanine--tRNA ligase, cytoplasmic"/>
    <property type="match status" value="1"/>
</dbReference>
<evidence type="ECO:0000313" key="15">
    <source>
        <dbReference type="Proteomes" id="UP000324897"/>
    </source>
</evidence>
<keyword evidence="11" id="KW-0963">Cytoplasm</keyword>
<evidence type="ECO:0000313" key="14">
    <source>
        <dbReference type="EMBL" id="TVU01670.1"/>
    </source>
</evidence>
<feature type="binding site" evidence="11">
    <location>
        <position position="742"/>
    </location>
    <ligand>
        <name>Zn(2+)</name>
        <dbReference type="ChEBI" id="CHEBI:29105"/>
    </ligand>
</feature>